<accession>A0A1V2H080</accession>
<dbReference type="InterPro" id="IPR012349">
    <property type="entry name" value="Split_barrel_FMN-bd"/>
</dbReference>
<dbReference type="PANTHER" id="PTHR35802:SF1">
    <property type="entry name" value="PROTEASE SYNTHASE AND SPORULATION PROTEIN PAI 2"/>
    <property type="match status" value="1"/>
</dbReference>
<keyword evidence="2" id="KW-1185">Reference proteome</keyword>
<comment type="caution">
    <text evidence="1">The sequence shown here is derived from an EMBL/GenBank/DDBJ whole genome shotgun (WGS) entry which is preliminary data.</text>
</comment>
<name>A0A1V2H080_9PROT</name>
<gene>
    <name evidence="1" type="ORF">BKE38_17205</name>
</gene>
<dbReference type="OrthoDB" id="9794948at2"/>
<organism evidence="1 2">
    <name type="scientific">Teichococcus deserti</name>
    <dbReference type="NCBI Taxonomy" id="1817963"/>
    <lineage>
        <taxon>Bacteria</taxon>
        <taxon>Pseudomonadati</taxon>
        <taxon>Pseudomonadota</taxon>
        <taxon>Alphaproteobacteria</taxon>
        <taxon>Acetobacterales</taxon>
        <taxon>Roseomonadaceae</taxon>
        <taxon>Roseomonas</taxon>
    </lineage>
</organism>
<dbReference type="RefSeq" id="WP_076958553.1">
    <property type="nucleotide sequence ID" value="NZ_MLCO01000178.1"/>
</dbReference>
<dbReference type="EMBL" id="MLCO01000178">
    <property type="protein sequence ID" value="ONG50879.1"/>
    <property type="molecule type" value="Genomic_DNA"/>
</dbReference>
<dbReference type="PIRSF" id="PIRSF010372">
    <property type="entry name" value="PaiB"/>
    <property type="match status" value="1"/>
</dbReference>
<dbReference type="AlphaFoldDB" id="A0A1V2H080"/>
<dbReference type="Proteomes" id="UP000188879">
    <property type="component" value="Unassembled WGS sequence"/>
</dbReference>
<evidence type="ECO:0000313" key="1">
    <source>
        <dbReference type="EMBL" id="ONG50879.1"/>
    </source>
</evidence>
<proteinExistence type="predicted"/>
<dbReference type="PANTHER" id="PTHR35802">
    <property type="entry name" value="PROTEASE SYNTHASE AND SPORULATION PROTEIN PAI 2"/>
    <property type="match status" value="1"/>
</dbReference>
<dbReference type="SUPFAM" id="SSF50475">
    <property type="entry name" value="FMN-binding split barrel"/>
    <property type="match status" value="1"/>
</dbReference>
<protein>
    <submittedName>
        <fullName evidence="1">Transcriptional regulator</fullName>
    </submittedName>
</protein>
<dbReference type="Pfam" id="PF04299">
    <property type="entry name" value="FMN_bind_2"/>
    <property type="match status" value="1"/>
</dbReference>
<evidence type="ECO:0000313" key="2">
    <source>
        <dbReference type="Proteomes" id="UP000188879"/>
    </source>
</evidence>
<reference evidence="1 2" key="1">
    <citation type="submission" date="2016-10" db="EMBL/GenBank/DDBJ databases">
        <title>Draft Genome sequence of Roseomonas sp. strain M3.</title>
        <authorList>
            <person name="Subhash Y."/>
            <person name="Lee S."/>
        </authorList>
    </citation>
    <scope>NUCLEOTIDE SEQUENCE [LARGE SCALE GENOMIC DNA]</scope>
    <source>
        <strain evidence="1 2">M3</strain>
    </source>
</reference>
<dbReference type="Gene3D" id="2.30.110.10">
    <property type="entry name" value="Electron Transport, Fmn-binding Protein, Chain A"/>
    <property type="match status" value="1"/>
</dbReference>
<dbReference type="InterPro" id="IPR007396">
    <property type="entry name" value="TR_PAI2-type"/>
</dbReference>
<sequence length="211" mass="23061">MYLPPHFSEHDRAALHALVEAHPLGALVTQGPEGLDANHIPFLIMPGKDGAPDRLEAHLARANPALAAIGDGAEVLVIFRAEQAYVSPSWYPSKHEAHRQVPTWNYRVVHAHGRAVLRDDERFLRPLLARLTKVHEASLAQPWKMADAEKSYLDARMKEIVGLEIVLTRLEGKSKLSQNKERRDIEGAAQGLAEHGAPALGAAMLAAAPKG</sequence>